<proteinExistence type="predicted"/>
<evidence type="ECO:0000259" key="7">
    <source>
        <dbReference type="PROSITE" id="PS50158"/>
    </source>
</evidence>
<dbReference type="OrthoDB" id="427960at2759"/>
<dbReference type="SUPFAM" id="SSF57756">
    <property type="entry name" value="Retrovirus zinc finger-like domains"/>
    <property type="match status" value="2"/>
</dbReference>
<dbReference type="AlphaFoldDB" id="U4U6X6"/>
<sequence length="104" mass="11545">MSSSSICYKCNQPGHFARECSTPGGRDSGGRGFSGSSSYSKNRDKCHKCNKVGHYARDCKEEQARCYRCSGEGHFAKDCHQSPDVPSCYNCRKPGKTKKMTYCP</sequence>
<dbReference type="FunFam" id="4.10.60.10:FF:000075">
    <property type="entry name" value="CCHC-type zinc finger protein CG3800"/>
    <property type="match status" value="1"/>
</dbReference>
<name>U4U6X6_DENPD</name>
<dbReference type="PROSITE" id="PS50158">
    <property type="entry name" value="ZF_CCHC"/>
    <property type="match status" value="3"/>
</dbReference>
<evidence type="ECO:0000256" key="4">
    <source>
        <dbReference type="ARBA" id="ARBA00022833"/>
    </source>
</evidence>
<gene>
    <name evidence="8" type="ORF">D910_05482</name>
</gene>
<evidence type="ECO:0000256" key="6">
    <source>
        <dbReference type="SAM" id="MobiDB-lite"/>
    </source>
</evidence>
<feature type="domain" description="CCHC-type" evidence="7">
    <location>
        <begin position="7"/>
        <end position="20"/>
    </location>
</feature>
<keyword evidence="4" id="KW-0862">Zinc</keyword>
<feature type="domain" description="CCHC-type" evidence="7">
    <location>
        <begin position="45"/>
        <end position="61"/>
    </location>
</feature>
<feature type="domain" description="CCHC-type" evidence="7">
    <location>
        <begin position="65"/>
        <end position="79"/>
    </location>
</feature>
<dbReference type="Gene3D" id="4.10.60.10">
    <property type="entry name" value="Zinc finger, CCHC-type"/>
    <property type="match status" value="3"/>
</dbReference>
<dbReference type="PANTHER" id="PTHR47103:SF8">
    <property type="entry name" value="DNA-BINDING PROTEIN"/>
    <property type="match status" value="1"/>
</dbReference>
<keyword evidence="3 5" id="KW-0863">Zinc-finger</keyword>
<accession>U4U6X6</accession>
<keyword evidence="1" id="KW-0479">Metal-binding</keyword>
<feature type="region of interest" description="Disordered" evidence="6">
    <location>
        <begin position="21"/>
        <end position="45"/>
    </location>
</feature>
<dbReference type="GO" id="GO:0008270">
    <property type="term" value="F:zinc ion binding"/>
    <property type="evidence" value="ECO:0007669"/>
    <property type="project" value="UniProtKB-KW"/>
</dbReference>
<evidence type="ECO:0000256" key="5">
    <source>
        <dbReference type="PROSITE-ProRule" id="PRU00047"/>
    </source>
</evidence>
<evidence type="ECO:0000313" key="8">
    <source>
        <dbReference type="EMBL" id="ERL88093.1"/>
    </source>
</evidence>
<dbReference type="Proteomes" id="UP000030742">
    <property type="component" value="Unassembled WGS sequence"/>
</dbReference>
<dbReference type="EMBL" id="KB632025">
    <property type="protein sequence ID" value="ERL88093.1"/>
    <property type="molecule type" value="Genomic_DNA"/>
</dbReference>
<keyword evidence="2" id="KW-0677">Repeat</keyword>
<dbReference type="InterPro" id="IPR036875">
    <property type="entry name" value="Znf_CCHC_sf"/>
</dbReference>
<protein>
    <recommendedName>
        <fullName evidence="7">CCHC-type domain-containing protein</fullName>
    </recommendedName>
</protein>
<evidence type="ECO:0000313" key="9">
    <source>
        <dbReference type="Proteomes" id="UP000030742"/>
    </source>
</evidence>
<dbReference type="InterPro" id="IPR001878">
    <property type="entry name" value="Znf_CCHC"/>
</dbReference>
<dbReference type="STRING" id="77166.U4U6X6"/>
<evidence type="ECO:0000256" key="2">
    <source>
        <dbReference type="ARBA" id="ARBA00022737"/>
    </source>
</evidence>
<evidence type="ECO:0000256" key="3">
    <source>
        <dbReference type="ARBA" id="ARBA00022771"/>
    </source>
</evidence>
<dbReference type="Pfam" id="PF00098">
    <property type="entry name" value="zf-CCHC"/>
    <property type="match status" value="3"/>
</dbReference>
<evidence type="ECO:0000256" key="1">
    <source>
        <dbReference type="ARBA" id="ARBA00022723"/>
    </source>
</evidence>
<reference evidence="8 9" key="1">
    <citation type="journal article" date="2013" name="Genome Biol.">
        <title>Draft genome of the mountain pine beetle, Dendroctonus ponderosae Hopkins, a major forest pest.</title>
        <authorList>
            <person name="Keeling C.I."/>
            <person name="Yuen M.M."/>
            <person name="Liao N.Y."/>
            <person name="Docking T.R."/>
            <person name="Chan S.K."/>
            <person name="Taylor G.A."/>
            <person name="Palmquist D.L."/>
            <person name="Jackman S.D."/>
            <person name="Nguyen A."/>
            <person name="Li M."/>
            <person name="Henderson H."/>
            <person name="Janes J.K."/>
            <person name="Zhao Y."/>
            <person name="Pandoh P."/>
            <person name="Moore R."/>
            <person name="Sperling F.A."/>
            <person name="Huber D.P."/>
            <person name="Birol I."/>
            <person name="Jones S.J."/>
            <person name="Bohlmann J."/>
        </authorList>
    </citation>
    <scope>NUCLEOTIDE SEQUENCE</scope>
</reference>
<dbReference type="PANTHER" id="PTHR47103">
    <property type="entry name" value="DNA-BINDING PROTEIN"/>
    <property type="match status" value="1"/>
</dbReference>
<organism evidence="8 9">
    <name type="scientific">Dendroctonus ponderosae</name>
    <name type="common">Mountain pine beetle</name>
    <dbReference type="NCBI Taxonomy" id="77166"/>
    <lineage>
        <taxon>Eukaryota</taxon>
        <taxon>Metazoa</taxon>
        <taxon>Ecdysozoa</taxon>
        <taxon>Arthropoda</taxon>
        <taxon>Hexapoda</taxon>
        <taxon>Insecta</taxon>
        <taxon>Pterygota</taxon>
        <taxon>Neoptera</taxon>
        <taxon>Endopterygota</taxon>
        <taxon>Coleoptera</taxon>
        <taxon>Polyphaga</taxon>
        <taxon>Cucujiformia</taxon>
        <taxon>Curculionidae</taxon>
        <taxon>Scolytinae</taxon>
        <taxon>Dendroctonus</taxon>
    </lineage>
</organism>
<dbReference type="GO" id="GO:0003676">
    <property type="term" value="F:nucleic acid binding"/>
    <property type="evidence" value="ECO:0007669"/>
    <property type="project" value="InterPro"/>
</dbReference>
<dbReference type="SMART" id="SM00343">
    <property type="entry name" value="ZnF_C2HC"/>
    <property type="match status" value="3"/>
</dbReference>